<keyword evidence="3" id="KW-0677">Repeat</keyword>
<evidence type="ECO:0000256" key="2">
    <source>
        <dbReference type="ARBA" id="ARBA00022723"/>
    </source>
</evidence>
<dbReference type="PANTHER" id="PTHR47772:SF12">
    <property type="entry name" value="RB-ASSOCIATED KRAB ZINC FINGER-RELATED"/>
    <property type="match status" value="1"/>
</dbReference>
<keyword evidence="13" id="KW-1185">Reference proteome</keyword>
<dbReference type="InterPro" id="IPR036236">
    <property type="entry name" value="Znf_C2H2_sf"/>
</dbReference>
<dbReference type="AlphaFoldDB" id="A0AAD9K2H6"/>
<feature type="domain" description="C2H2-type" evidence="11">
    <location>
        <begin position="169"/>
        <end position="196"/>
    </location>
</feature>
<feature type="domain" description="C2H2-type" evidence="11">
    <location>
        <begin position="141"/>
        <end position="168"/>
    </location>
</feature>
<dbReference type="GO" id="GO:0005634">
    <property type="term" value="C:nucleus"/>
    <property type="evidence" value="ECO:0007669"/>
    <property type="project" value="UniProtKB-SubCell"/>
</dbReference>
<dbReference type="PANTHER" id="PTHR47772">
    <property type="entry name" value="ZINC FINGER PROTEIN 200"/>
    <property type="match status" value="1"/>
</dbReference>
<evidence type="ECO:0000256" key="8">
    <source>
        <dbReference type="ARBA" id="ARBA00023242"/>
    </source>
</evidence>
<dbReference type="Gene3D" id="3.30.160.60">
    <property type="entry name" value="Classic Zinc Finger"/>
    <property type="match status" value="4"/>
</dbReference>
<feature type="region of interest" description="Disordered" evidence="10">
    <location>
        <begin position="1"/>
        <end position="35"/>
    </location>
</feature>
<feature type="domain" description="C2H2-type" evidence="11">
    <location>
        <begin position="227"/>
        <end position="256"/>
    </location>
</feature>
<name>A0AAD9K2H6_RIDPI</name>
<evidence type="ECO:0000256" key="1">
    <source>
        <dbReference type="ARBA" id="ARBA00004123"/>
    </source>
</evidence>
<accession>A0AAD9K2H6</accession>
<dbReference type="Pfam" id="PF13912">
    <property type="entry name" value="zf-C2H2_6"/>
    <property type="match status" value="1"/>
</dbReference>
<comment type="subcellular location">
    <subcellularLocation>
        <location evidence="1">Nucleus</location>
    </subcellularLocation>
</comment>
<evidence type="ECO:0000256" key="5">
    <source>
        <dbReference type="ARBA" id="ARBA00022833"/>
    </source>
</evidence>
<evidence type="ECO:0000256" key="10">
    <source>
        <dbReference type="SAM" id="MobiDB-lite"/>
    </source>
</evidence>
<comment type="caution">
    <text evidence="12">The sequence shown here is derived from an EMBL/GenBank/DDBJ whole genome shotgun (WGS) entry which is preliminary data.</text>
</comment>
<dbReference type="EMBL" id="JAODUO010001468">
    <property type="protein sequence ID" value="KAK2163311.1"/>
    <property type="molecule type" value="Genomic_DNA"/>
</dbReference>
<keyword evidence="7" id="KW-0804">Transcription</keyword>
<evidence type="ECO:0000256" key="6">
    <source>
        <dbReference type="ARBA" id="ARBA00023015"/>
    </source>
</evidence>
<proteinExistence type="predicted"/>
<evidence type="ECO:0000256" key="7">
    <source>
        <dbReference type="ARBA" id="ARBA00023163"/>
    </source>
</evidence>
<dbReference type="Proteomes" id="UP001209878">
    <property type="component" value="Unassembled WGS sequence"/>
</dbReference>
<keyword evidence="6" id="KW-0805">Transcription regulation</keyword>
<organism evidence="12 13">
    <name type="scientific">Ridgeia piscesae</name>
    <name type="common">Tubeworm</name>
    <dbReference type="NCBI Taxonomy" id="27915"/>
    <lineage>
        <taxon>Eukaryota</taxon>
        <taxon>Metazoa</taxon>
        <taxon>Spiralia</taxon>
        <taxon>Lophotrochozoa</taxon>
        <taxon>Annelida</taxon>
        <taxon>Polychaeta</taxon>
        <taxon>Sedentaria</taxon>
        <taxon>Canalipalpata</taxon>
        <taxon>Sabellida</taxon>
        <taxon>Siboglinidae</taxon>
        <taxon>Ridgeia</taxon>
    </lineage>
</organism>
<reference evidence="12" key="1">
    <citation type="journal article" date="2023" name="Mol. Biol. Evol.">
        <title>Third-Generation Sequencing Reveals the Adaptive Role of the Epigenome in Three Deep-Sea Polychaetes.</title>
        <authorList>
            <person name="Perez M."/>
            <person name="Aroh O."/>
            <person name="Sun Y."/>
            <person name="Lan Y."/>
            <person name="Juniper S.K."/>
            <person name="Young C.R."/>
            <person name="Angers B."/>
            <person name="Qian P.Y."/>
        </authorList>
    </citation>
    <scope>NUCLEOTIDE SEQUENCE</scope>
    <source>
        <strain evidence="12">R07B-5</strain>
    </source>
</reference>
<protein>
    <recommendedName>
        <fullName evidence="11">C2H2-type domain-containing protein</fullName>
    </recommendedName>
</protein>
<dbReference type="PROSITE" id="PS00028">
    <property type="entry name" value="ZINC_FINGER_C2H2_1"/>
    <property type="match status" value="6"/>
</dbReference>
<keyword evidence="5" id="KW-0862">Zinc</keyword>
<evidence type="ECO:0000256" key="3">
    <source>
        <dbReference type="ARBA" id="ARBA00022737"/>
    </source>
</evidence>
<feature type="domain" description="C2H2-type" evidence="11">
    <location>
        <begin position="255"/>
        <end position="282"/>
    </location>
</feature>
<dbReference type="SMART" id="SM00355">
    <property type="entry name" value="ZnF_C2H2"/>
    <property type="match status" value="6"/>
</dbReference>
<dbReference type="SUPFAM" id="SSF57667">
    <property type="entry name" value="beta-beta-alpha zinc fingers"/>
    <property type="match status" value="3"/>
</dbReference>
<sequence>MKRQHPNHVQERPELTSQQSVSRVGSAPDALPNTDVADQTVCRTSEFSSTPMQGNVSDLSQPTDSCACLDTVSSCEISKHCRTQRARIRVIHTSKMSRTFEQTGGDIVARNTKQRRKENVCTVDGTSDAFDKVTNKCSAVFQCNKCDKVFKQRRSYNSHTKRHAGLLTHACAECNKHFPSRDTLRKHTKTHQAARQYGCPREGCAKTFRTRYALKEHATVVHGTKSWLCPHADCGKAYATEKDLRSHAVVHTGTHTCAECGKTFRDSHNLTMHGYIHSGVKNMACTLCDYKCVQKSSLNWHIKKKHSDCEVDTVH</sequence>
<dbReference type="GO" id="GO:0008270">
    <property type="term" value="F:zinc ion binding"/>
    <property type="evidence" value="ECO:0007669"/>
    <property type="project" value="UniProtKB-KW"/>
</dbReference>
<keyword evidence="2" id="KW-0479">Metal-binding</keyword>
<evidence type="ECO:0000313" key="13">
    <source>
        <dbReference type="Proteomes" id="UP001209878"/>
    </source>
</evidence>
<evidence type="ECO:0000256" key="4">
    <source>
        <dbReference type="ARBA" id="ARBA00022771"/>
    </source>
</evidence>
<evidence type="ECO:0000259" key="11">
    <source>
        <dbReference type="PROSITE" id="PS50157"/>
    </source>
</evidence>
<keyword evidence="8" id="KW-0539">Nucleus</keyword>
<gene>
    <name evidence="12" type="ORF">NP493_1468g00054</name>
</gene>
<keyword evidence="4 9" id="KW-0863">Zinc-finger</keyword>
<dbReference type="InterPro" id="IPR050636">
    <property type="entry name" value="C2H2-ZF_domain-containing"/>
</dbReference>
<dbReference type="InterPro" id="IPR013087">
    <property type="entry name" value="Znf_C2H2_type"/>
</dbReference>
<evidence type="ECO:0000313" key="12">
    <source>
        <dbReference type="EMBL" id="KAK2163311.1"/>
    </source>
</evidence>
<feature type="domain" description="C2H2-type" evidence="11">
    <location>
        <begin position="197"/>
        <end position="222"/>
    </location>
</feature>
<dbReference type="Pfam" id="PF00096">
    <property type="entry name" value="zf-C2H2"/>
    <property type="match status" value="3"/>
</dbReference>
<evidence type="ECO:0000256" key="9">
    <source>
        <dbReference type="PROSITE-ProRule" id="PRU00042"/>
    </source>
</evidence>
<dbReference type="PROSITE" id="PS50157">
    <property type="entry name" value="ZINC_FINGER_C2H2_2"/>
    <property type="match status" value="5"/>
</dbReference>